<dbReference type="InterPro" id="IPR019605">
    <property type="entry name" value="Misato_II_tubulin-like"/>
</dbReference>
<gene>
    <name evidence="6" type="ORF">HCN44_005854</name>
</gene>
<name>A0A834XTB2_APHGI</name>
<dbReference type="InterPro" id="IPR029209">
    <property type="entry name" value="DML1/Misato_tubulin"/>
</dbReference>
<proteinExistence type="inferred from homology"/>
<comment type="caution">
    <text evidence="6">The sequence shown here is derived from an EMBL/GenBank/DDBJ whole genome shotgun (WGS) entry which is preliminary data.</text>
</comment>
<evidence type="ECO:0000256" key="1">
    <source>
        <dbReference type="ARBA" id="ARBA00004173"/>
    </source>
</evidence>
<dbReference type="Pfam" id="PF14881">
    <property type="entry name" value="Tubulin_3"/>
    <property type="match status" value="1"/>
</dbReference>
<reference evidence="6 7" key="1">
    <citation type="submission" date="2020-08" db="EMBL/GenBank/DDBJ databases">
        <title>Aphidius gifuensis genome sequencing and assembly.</title>
        <authorList>
            <person name="Du Z."/>
        </authorList>
    </citation>
    <scope>NUCLEOTIDE SEQUENCE [LARGE SCALE GENOMIC DNA]</scope>
    <source>
        <strain evidence="6">YNYX2018</strain>
        <tissue evidence="6">Adults</tissue>
    </source>
</reference>
<evidence type="ECO:0008006" key="8">
    <source>
        <dbReference type="Google" id="ProtNLM"/>
    </source>
</evidence>
<dbReference type="CDD" id="cd06060">
    <property type="entry name" value="misato"/>
    <property type="match status" value="1"/>
</dbReference>
<protein>
    <recommendedName>
        <fullName evidence="8">Protein misato</fullName>
    </recommendedName>
</protein>
<dbReference type="Pfam" id="PF10644">
    <property type="entry name" value="Misat_Tub_SegII"/>
    <property type="match status" value="1"/>
</dbReference>
<dbReference type="SUPFAM" id="SSF52490">
    <property type="entry name" value="Tubulin nucleotide-binding domain-like"/>
    <property type="match status" value="1"/>
</dbReference>
<dbReference type="Gene3D" id="3.40.50.1440">
    <property type="entry name" value="Tubulin/FtsZ, GTPase domain"/>
    <property type="match status" value="1"/>
</dbReference>
<evidence type="ECO:0000256" key="3">
    <source>
        <dbReference type="ARBA" id="ARBA00023128"/>
    </source>
</evidence>
<evidence type="ECO:0000256" key="2">
    <source>
        <dbReference type="ARBA" id="ARBA00008507"/>
    </source>
</evidence>
<evidence type="ECO:0000259" key="5">
    <source>
        <dbReference type="Pfam" id="PF14881"/>
    </source>
</evidence>
<dbReference type="InterPro" id="IPR036525">
    <property type="entry name" value="Tubulin/FtsZ_GTPase_sf"/>
</dbReference>
<keyword evidence="3" id="KW-0496">Mitochondrion</keyword>
<dbReference type="OrthoDB" id="271881at2759"/>
<evidence type="ECO:0000259" key="4">
    <source>
        <dbReference type="Pfam" id="PF10644"/>
    </source>
</evidence>
<evidence type="ECO:0000313" key="6">
    <source>
        <dbReference type="EMBL" id="KAF7993073.1"/>
    </source>
</evidence>
<dbReference type="EMBL" id="JACMRX010000003">
    <property type="protein sequence ID" value="KAF7993073.1"/>
    <property type="molecule type" value="Genomic_DNA"/>
</dbReference>
<evidence type="ECO:0000313" key="7">
    <source>
        <dbReference type="Proteomes" id="UP000639338"/>
    </source>
</evidence>
<comment type="subcellular location">
    <subcellularLocation>
        <location evidence="1">Mitochondrion</location>
    </subcellularLocation>
</comment>
<feature type="domain" description="Misato Segment II tubulin-like" evidence="4">
    <location>
        <begin position="4"/>
        <end position="118"/>
    </location>
</feature>
<dbReference type="GO" id="GO:0005739">
    <property type="term" value="C:mitochondrion"/>
    <property type="evidence" value="ECO:0007669"/>
    <property type="project" value="UniProtKB-SubCell"/>
</dbReference>
<dbReference type="AlphaFoldDB" id="A0A834XTB2"/>
<accession>A0A834XTB2</accession>
<dbReference type="Proteomes" id="UP000639338">
    <property type="component" value="Unassembled WGS sequence"/>
</dbReference>
<dbReference type="PANTHER" id="PTHR13391:SF0">
    <property type="entry name" value="PROTEIN MISATO HOMOLOG 1"/>
    <property type="match status" value="1"/>
</dbReference>
<sequence>MSTREIITLQFGHYANFVGAHWWNLQEGNFSYDSSKPSEINHDVLYREGQNPKREVTFTPRLLSVDLKGSLGYLSEHGNLYEDDSPSDPDSMCLWNSDNIEITKEEKLPKAPFIQSLEDNATNNEKVEFEFEDEVDSWVDYVVPRFHPRTINIVKEYKHNDNDKKFDIYNYGKNLWQTEKFQDDFSDKIRAYAEECDLMQGFQVLMDCTDGFGGLGSSCIEHLNDEYGKSILTFPLIDSTINEPSINDLIKSLNIALSWQKIGECSSIYSPLCCSEEGWSPKTPRKFENISYNQNSKYHTSAILATALDTLSIRYRHKSYPSSALSDLCADMNKQGRKAAAMSLSLPFPMTAKKDLIDILDDMETSLWTSLTPNCEISGERNMQSFSLRGIPEDRLKRPMIDARKQMGKPAYSCKTVHEMMTMYLAYSCHASATYLTNTTQPLKIDTPYPKIFKNNLHENGDVADWPVGETVKTIPVMAGLHSTSEMSKMFESLHDRVSKIKNIKKFHAFGDAGLEQDDLAECLNHLLDTKESFEENYV</sequence>
<dbReference type="InterPro" id="IPR049942">
    <property type="entry name" value="DML1/Misato"/>
</dbReference>
<comment type="similarity">
    <text evidence="2">Belongs to the misato family.</text>
</comment>
<keyword evidence="7" id="KW-1185">Reference proteome</keyword>
<dbReference type="PANTHER" id="PTHR13391">
    <property type="entry name" value="MITOCHONDRIAL DISTRIBUTION REGULATOR MISATO"/>
    <property type="match status" value="1"/>
</dbReference>
<dbReference type="GO" id="GO:0007005">
    <property type="term" value="P:mitochondrion organization"/>
    <property type="evidence" value="ECO:0007669"/>
    <property type="project" value="InterPro"/>
</dbReference>
<organism evidence="6 7">
    <name type="scientific">Aphidius gifuensis</name>
    <name type="common">Parasitoid wasp</name>
    <dbReference type="NCBI Taxonomy" id="684658"/>
    <lineage>
        <taxon>Eukaryota</taxon>
        <taxon>Metazoa</taxon>
        <taxon>Ecdysozoa</taxon>
        <taxon>Arthropoda</taxon>
        <taxon>Hexapoda</taxon>
        <taxon>Insecta</taxon>
        <taxon>Pterygota</taxon>
        <taxon>Neoptera</taxon>
        <taxon>Endopterygota</taxon>
        <taxon>Hymenoptera</taxon>
        <taxon>Apocrita</taxon>
        <taxon>Ichneumonoidea</taxon>
        <taxon>Braconidae</taxon>
        <taxon>Aphidiinae</taxon>
        <taxon>Aphidius</taxon>
    </lineage>
</organism>
<feature type="domain" description="DML1/Misato tubulin" evidence="5">
    <location>
        <begin position="133"/>
        <end position="314"/>
    </location>
</feature>